<dbReference type="InterPro" id="IPR036117">
    <property type="entry name" value="DhaL_dom_sf"/>
</dbReference>
<dbReference type="PANTHER" id="PTHR28629:SF4">
    <property type="entry name" value="TRIOKINASE_FMN CYCLASE"/>
    <property type="match status" value="1"/>
</dbReference>
<dbReference type="SUPFAM" id="SSF101473">
    <property type="entry name" value="DhaL-like"/>
    <property type="match status" value="1"/>
</dbReference>
<sequence>MINKESLINFFNLLNQKAKDHYDDFNSLDGQLGDGDLGITLTNGIEEIYNNKDNFENDIGKIFLLCAKLFTKVSSSSFGTLTAISFLTLGKLYKDKQEIEDIKIVEGLEQIIKAISARGKSNLEDKTVLDSINEIMISIKSNPDNDLGIIAYEASKNALNKFKGKHCKIGRARMFAEKSKELDDPGMYALCVLSSIFKK</sequence>
<protein>
    <recommendedName>
        <fullName evidence="3">DhaL domain-containing protein</fullName>
    </recommendedName>
</protein>
<dbReference type="GO" id="GO:0019563">
    <property type="term" value="P:glycerol catabolic process"/>
    <property type="evidence" value="ECO:0007669"/>
    <property type="project" value="TreeGrafter"/>
</dbReference>
<dbReference type="InterPro" id="IPR004007">
    <property type="entry name" value="DhaL_dom"/>
</dbReference>
<gene>
    <name evidence="4" type="ORF">METZ01_LOCUS257914</name>
</gene>
<dbReference type="PANTHER" id="PTHR28629">
    <property type="entry name" value="TRIOKINASE/FMN CYCLASE"/>
    <property type="match status" value="1"/>
</dbReference>
<keyword evidence="2" id="KW-0418">Kinase</keyword>
<dbReference type="EMBL" id="UINC01070707">
    <property type="protein sequence ID" value="SVC05060.1"/>
    <property type="molecule type" value="Genomic_DNA"/>
</dbReference>
<reference evidence="4" key="1">
    <citation type="submission" date="2018-05" db="EMBL/GenBank/DDBJ databases">
        <authorList>
            <person name="Lanie J.A."/>
            <person name="Ng W.-L."/>
            <person name="Kazmierczak K.M."/>
            <person name="Andrzejewski T.M."/>
            <person name="Davidsen T.M."/>
            <person name="Wayne K.J."/>
            <person name="Tettelin H."/>
            <person name="Glass J.I."/>
            <person name="Rusch D."/>
            <person name="Podicherti R."/>
            <person name="Tsui H.-C.T."/>
            <person name="Winkler M.E."/>
        </authorList>
    </citation>
    <scope>NUCLEOTIDE SEQUENCE</scope>
</reference>
<dbReference type="AlphaFoldDB" id="A0A382IZ79"/>
<dbReference type="GO" id="GO:0005829">
    <property type="term" value="C:cytosol"/>
    <property type="evidence" value="ECO:0007669"/>
    <property type="project" value="TreeGrafter"/>
</dbReference>
<accession>A0A382IZ79</accession>
<dbReference type="Gene3D" id="1.25.40.340">
    <property type="match status" value="1"/>
</dbReference>
<name>A0A382IZ79_9ZZZZ</name>
<dbReference type="SMART" id="SM01120">
    <property type="entry name" value="Dak2"/>
    <property type="match status" value="1"/>
</dbReference>
<keyword evidence="1" id="KW-0808">Transferase</keyword>
<dbReference type="Pfam" id="PF02734">
    <property type="entry name" value="Dak2"/>
    <property type="match status" value="1"/>
</dbReference>
<feature type="domain" description="DhaL" evidence="3">
    <location>
        <begin position="5"/>
        <end position="199"/>
    </location>
</feature>
<organism evidence="4">
    <name type="scientific">marine metagenome</name>
    <dbReference type="NCBI Taxonomy" id="408172"/>
    <lineage>
        <taxon>unclassified sequences</taxon>
        <taxon>metagenomes</taxon>
        <taxon>ecological metagenomes</taxon>
    </lineage>
</organism>
<dbReference type="InterPro" id="IPR050861">
    <property type="entry name" value="Dihydroxyacetone_Kinase"/>
</dbReference>
<evidence type="ECO:0000256" key="1">
    <source>
        <dbReference type="ARBA" id="ARBA00022679"/>
    </source>
</evidence>
<proteinExistence type="predicted"/>
<dbReference type="GO" id="GO:0004371">
    <property type="term" value="F:glycerone kinase activity"/>
    <property type="evidence" value="ECO:0007669"/>
    <property type="project" value="InterPro"/>
</dbReference>
<evidence type="ECO:0000259" key="3">
    <source>
        <dbReference type="PROSITE" id="PS51480"/>
    </source>
</evidence>
<dbReference type="PROSITE" id="PS51480">
    <property type="entry name" value="DHAL"/>
    <property type="match status" value="1"/>
</dbReference>
<evidence type="ECO:0000256" key="2">
    <source>
        <dbReference type="ARBA" id="ARBA00022777"/>
    </source>
</evidence>
<evidence type="ECO:0000313" key="4">
    <source>
        <dbReference type="EMBL" id="SVC05060.1"/>
    </source>
</evidence>